<keyword evidence="2" id="KW-1185">Reference proteome</keyword>
<dbReference type="RefSeq" id="WP_148697876.1">
    <property type="nucleotide sequence ID" value="NZ_CP017834.1"/>
</dbReference>
<dbReference type="KEGG" id="saqi:AXG55_09480"/>
<dbReference type="STRING" id="1915309.AXG55_09480"/>
<name>A0A1L4D1N9_9BACT</name>
<gene>
    <name evidence="1" type="ORF">AXG55_09480</name>
</gene>
<dbReference type="Proteomes" id="UP000184731">
    <property type="component" value="Chromosome"/>
</dbReference>
<dbReference type="OrthoDB" id="5291459at2"/>
<dbReference type="AlphaFoldDB" id="A0A1L4D1N9"/>
<evidence type="ECO:0000313" key="2">
    <source>
        <dbReference type="Proteomes" id="UP000184731"/>
    </source>
</evidence>
<reference evidence="1 2" key="1">
    <citation type="submission" date="2016-10" db="EMBL/GenBank/DDBJ databases">
        <title>Silvanigrella aquatica sp. nov., isolated from a freshwater lake located in the Black Forest, Germany, description of Silvanigrellaceae fam. nov., Silvanigrellales ord. nov., reclassification of the order Bdellovibrionales in the class Oligoflexia, reclassification of the families Bacteriovoracaceae and Halobacteriovoraceae in the new order Bacteriovoracales ord. nov., and reclassification of the family Pseudobacteriovoracaceae in the order Oligoflexiales.</title>
        <authorList>
            <person name="Hahn M.W."/>
            <person name="Schmidt J."/>
            <person name="Koll U."/>
            <person name="Rohde M."/>
            <person name="Verbag S."/>
            <person name="Pitt A."/>
            <person name="Nakai R."/>
            <person name="Naganuma T."/>
            <person name="Lang E."/>
        </authorList>
    </citation>
    <scope>NUCLEOTIDE SEQUENCE [LARGE SCALE GENOMIC DNA]</scope>
    <source>
        <strain evidence="1 2">MWH-Nonnen-W8red</strain>
    </source>
</reference>
<protein>
    <submittedName>
        <fullName evidence="1">Uncharacterized protein</fullName>
    </submittedName>
</protein>
<dbReference type="EMBL" id="CP017834">
    <property type="protein sequence ID" value="APJ04125.1"/>
    <property type="molecule type" value="Genomic_DNA"/>
</dbReference>
<proteinExistence type="predicted"/>
<organism evidence="1 2">
    <name type="scientific">Silvanigrella aquatica</name>
    <dbReference type="NCBI Taxonomy" id="1915309"/>
    <lineage>
        <taxon>Bacteria</taxon>
        <taxon>Pseudomonadati</taxon>
        <taxon>Bdellovibrionota</taxon>
        <taxon>Oligoflexia</taxon>
        <taxon>Silvanigrellales</taxon>
        <taxon>Silvanigrellaceae</taxon>
        <taxon>Silvanigrella</taxon>
    </lineage>
</organism>
<sequence>MNLRDFWERGGFKVLAVARLGSCSYSLVLYVLNCIVAGIDEIVSSTGELSILLGVPEKQVKIAIEELSENNILSVTKKYSKTLILKMNLDPEKWKNLRSTPERSKRMLGDAKNLRSLIPQKKINPKVKPVKISISSKEALMFPKKMNTKSKKVKEDDDHEKSEINQIIDIFSKYQKNNIDIKKELNFAKLLLENHSLDQILSLIHFFSKEIPSLSMLAGAWFHYMNKYREETAEVDDLNAFRRKHENYDEKIRALATFELKKIQREKKNITADEELLLHILMRHEQPRKQLYWALKAKDKYPGLINFLSQAKDSVELT</sequence>
<evidence type="ECO:0000313" key="1">
    <source>
        <dbReference type="EMBL" id="APJ04125.1"/>
    </source>
</evidence>
<accession>A0A1L4D1N9</accession>